<organism evidence="2 3">
    <name type="scientific">Palleronia aestuarii</name>
    <dbReference type="NCBI Taxonomy" id="568105"/>
    <lineage>
        <taxon>Bacteria</taxon>
        <taxon>Pseudomonadati</taxon>
        <taxon>Pseudomonadota</taxon>
        <taxon>Alphaproteobacteria</taxon>
        <taxon>Rhodobacterales</taxon>
        <taxon>Roseobacteraceae</taxon>
        <taxon>Palleronia</taxon>
    </lineage>
</organism>
<comment type="caution">
    <text evidence="2">The sequence shown here is derived from an EMBL/GenBank/DDBJ whole genome shotgun (WGS) entry which is preliminary data.</text>
</comment>
<dbReference type="RefSeq" id="WP_111538193.1">
    <property type="nucleotide sequence ID" value="NZ_QKZL01000016.1"/>
</dbReference>
<gene>
    <name evidence="2" type="ORF">LX81_03110</name>
</gene>
<dbReference type="InterPro" id="IPR013022">
    <property type="entry name" value="Xyl_isomerase-like_TIM-brl"/>
</dbReference>
<sequence length="300" mass="32402">MNKLGLHANVWVAGWSEAEADRAISMTAKTGFELLEIPAFETELLRPEATRRAIEAAGISCTLSLGLPPEADIASRDPDRVKAGEAQLMRTIESAGAVGATHISGILYGAFTKHSEPPLPDGIRESAEIVARAAEEAAKHGVTLCMEVVNRYETNILNTAAQARAYCDMVGRENVGVHLDVYHMHIEENDPLTAITDTAEQLVYFHTGDSHRGYMGSGSVDLAGTFRALVRAGYEGPITYESFSSEVVGQPLTGILGIWRNTWEDGEDLARHAHAYTTSQLKAAREAMRRESALPGAAGR</sequence>
<feature type="domain" description="Xylose isomerase-like TIM barrel" evidence="1">
    <location>
        <begin position="27"/>
        <end position="251"/>
    </location>
</feature>
<proteinExistence type="predicted"/>
<dbReference type="Pfam" id="PF01261">
    <property type="entry name" value="AP_endonuc_2"/>
    <property type="match status" value="1"/>
</dbReference>
<dbReference type="PANTHER" id="PTHR12110">
    <property type="entry name" value="HYDROXYPYRUVATE ISOMERASE"/>
    <property type="match status" value="1"/>
</dbReference>
<dbReference type="OrthoDB" id="9801426at2"/>
<dbReference type="InterPro" id="IPR036237">
    <property type="entry name" value="Xyl_isomerase-like_sf"/>
</dbReference>
<reference evidence="2 3" key="1">
    <citation type="submission" date="2018-06" db="EMBL/GenBank/DDBJ databases">
        <title>Genomic Encyclopedia of Archaeal and Bacterial Type Strains, Phase II (KMG-II): from individual species to whole genera.</title>
        <authorList>
            <person name="Goeker M."/>
        </authorList>
    </citation>
    <scope>NUCLEOTIDE SEQUENCE [LARGE SCALE GENOMIC DNA]</scope>
    <source>
        <strain evidence="2 3">DSM 22009</strain>
    </source>
</reference>
<evidence type="ECO:0000259" key="1">
    <source>
        <dbReference type="Pfam" id="PF01261"/>
    </source>
</evidence>
<dbReference type="InterPro" id="IPR050312">
    <property type="entry name" value="IolE/XylAMocC-like"/>
</dbReference>
<evidence type="ECO:0000313" key="2">
    <source>
        <dbReference type="EMBL" id="PZX13776.1"/>
    </source>
</evidence>
<keyword evidence="3" id="KW-1185">Reference proteome</keyword>
<accession>A0A2W7NKR0</accession>
<protein>
    <submittedName>
        <fullName evidence="2">D-psicose/D-tagatose/L-ribulose 3-epimerase</fullName>
    </submittedName>
</protein>
<dbReference type="PANTHER" id="PTHR12110:SF41">
    <property type="entry name" value="INOSOSE DEHYDRATASE"/>
    <property type="match status" value="1"/>
</dbReference>
<dbReference type="AlphaFoldDB" id="A0A2W7NKR0"/>
<dbReference type="Gene3D" id="3.20.20.150">
    <property type="entry name" value="Divalent-metal-dependent TIM barrel enzymes"/>
    <property type="match status" value="1"/>
</dbReference>
<evidence type="ECO:0000313" key="3">
    <source>
        <dbReference type="Proteomes" id="UP000248916"/>
    </source>
</evidence>
<dbReference type="SUPFAM" id="SSF51658">
    <property type="entry name" value="Xylose isomerase-like"/>
    <property type="match status" value="1"/>
</dbReference>
<dbReference type="EMBL" id="QKZL01000016">
    <property type="protein sequence ID" value="PZX13776.1"/>
    <property type="molecule type" value="Genomic_DNA"/>
</dbReference>
<dbReference type="Proteomes" id="UP000248916">
    <property type="component" value="Unassembled WGS sequence"/>
</dbReference>
<name>A0A2W7NKR0_9RHOB</name>